<feature type="transmembrane region" description="Helical" evidence="2">
    <location>
        <begin position="159"/>
        <end position="180"/>
    </location>
</feature>
<comment type="caution">
    <text evidence="3">The sequence shown here is derived from an EMBL/GenBank/DDBJ whole genome shotgun (WGS) entry which is preliminary data.</text>
</comment>
<sequence>MSWLNEFSTYRGQSGKKKLTQEQVREALNPTYVSKHPFPSEYRAASGEIFRGIYESSAAINESGGKNMDESTKMLIDRLDQDLRDHKQEVRDRDTKILTDAQEREQRYRTELVEQHKLFREEAKEREERMMSAMNEMKAELKESFKDVKDESKTTRNTVIALTISVILGVATMVLAVFLAK</sequence>
<evidence type="ECO:0000256" key="2">
    <source>
        <dbReference type="SAM" id="Phobius"/>
    </source>
</evidence>
<protein>
    <submittedName>
        <fullName evidence="3">Uncharacterized protein</fullName>
    </submittedName>
</protein>
<reference evidence="3 4" key="1">
    <citation type="submission" date="2022-05" db="EMBL/GenBank/DDBJ databases">
        <title>Genome Sequencing of Bee-Associated Microbes.</title>
        <authorList>
            <person name="Dunlap C."/>
        </authorList>
    </citation>
    <scope>NUCLEOTIDE SEQUENCE [LARGE SCALE GENOMIC DNA]</scope>
    <source>
        <strain evidence="3 4">NRRL NRS-1438</strain>
    </source>
</reference>
<dbReference type="RefSeq" id="WP_268601128.1">
    <property type="nucleotide sequence ID" value="NZ_JAMDLV010000006.1"/>
</dbReference>
<keyword evidence="2" id="KW-0812">Transmembrane</keyword>
<feature type="coiled-coil region" evidence="1">
    <location>
        <begin position="120"/>
        <end position="151"/>
    </location>
</feature>
<dbReference type="Proteomes" id="UP001207626">
    <property type="component" value="Unassembled WGS sequence"/>
</dbReference>
<organism evidence="3 4">
    <name type="scientific">Paenibacillus apiarius</name>
    <dbReference type="NCBI Taxonomy" id="46240"/>
    <lineage>
        <taxon>Bacteria</taxon>
        <taxon>Bacillati</taxon>
        <taxon>Bacillota</taxon>
        <taxon>Bacilli</taxon>
        <taxon>Bacillales</taxon>
        <taxon>Paenibacillaceae</taxon>
        <taxon>Paenibacillus</taxon>
    </lineage>
</organism>
<keyword evidence="4" id="KW-1185">Reference proteome</keyword>
<dbReference type="EMBL" id="JAMDLW010000009">
    <property type="protein sequence ID" value="MCY9519700.1"/>
    <property type="molecule type" value="Genomic_DNA"/>
</dbReference>
<name>A0ABT4DQR7_9BACL</name>
<evidence type="ECO:0000313" key="3">
    <source>
        <dbReference type="EMBL" id="MCY9519700.1"/>
    </source>
</evidence>
<keyword evidence="2" id="KW-1133">Transmembrane helix</keyword>
<keyword evidence="1" id="KW-0175">Coiled coil</keyword>
<evidence type="ECO:0000313" key="4">
    <source>
        <dbReference type="Proteomes" id="UP001207626"/>
    </source>
</evidence>
<keyword evidence="2" id="KW-0472">Membrane</keyword>
<evidence type="ECO:0000256" key="1">
    <source>
        <dbReference type="SAM" id="Coils"/>
    </source>
</evidence>
<gene>
    <name evidence="3" type="ORF">M5X09_08395</name>
</gene>
<accession>A0ABT4DQR7</accession>
<proteinExistence type="predicted"/>